<dbReference type="GO" id="GO:0008610">
    <property type="term" value="P:lipid biosynthetic process"/>
    <property type="evidence" value="ECO:0007669"/>
    <property type="project" value="InterPro"/>
</dbReference>
<feature type="transmembrane region" description="Helical" evidence="7">
    <location>
        <begin position="71"/>
        <end position="99"/>
    </location>
</feature>
<evidence type="ECO:0000313" key="10">
    <source>
        <dbReference type="Proteomes" id="UP000295293"/>
    </source>
</evidence>
<organism evidence="9 10">
    <name type="scientific">Tahibacter aquaticus</name>
    <dbReference type="NCBI Taxonomy" id="520092"/>
    <lineage>
        <taxon>Bacteria</taxon>
        <taxon>Pseudomonadati</taxon>
        <taxon>Pseudomonadota</taxon>
        <taxon>Gammaproteobacteria</taxon>
        <taxon>Lysobacterales</taxon>
        <taxon>Rhodanobacteraceae</taxon>
        <taxon>Tahibacter</taxon>
    </lineage>
</organism>
<dbReference type="EMBL" id="SNZH01000015">
    <property type="protein sequence ID" value="TDR39656.1"/>
    <property type="molecule type" value="Genomic_DNA"/>
</dbReference>
<comment type="caution">
    <text evidence="9">The sequence shown here is derived from an EMBL/GenBank/DDBJ whole genome shotgun (WGS) entry which is preliminary data.</text>
</comment>
<dbReference type="GO" id="GO:0006643">
    <property type="term" value="P:membrane lipid metabolic process"/>
    <property type="evidence" value="ECO:0007669"/>
    <property type="project" value="TreeGrafter"/>
</dbReference>
<keyword evidence="2 7" id="KW-0812">Transmembrane</keyword>
<name>A0A4R6YPE9_9GAMM</name>
<keyword evidence="4" id="KW-0560">Oxidoreductase</keyword>
<protein>
    <submittedName>
        <fullName evidence="9">Sterol desaturase/sphingolipid hydroxylase (Fatty acid hydroxylase superfamily)</fullName>
    </submittedName>
</protein>
<dbReference type="GO" id="GO:0005506">
    <property type="term" value="F:iron ion binding"/>
    <property type="evidence" value="ECO:0007669"/>
    <property type="project" value="InterPro"/>
</dbReference>
<sequence length="306" mass="33421">MNRLRTLLRFAAFPLLFGGAGLAAWVGHTPESAAWLMPAIVAAVLFLTFGLERVVPYADRWNAGPDAGADLVYLGATSAVVAVAEAAVWGVAVVLLGLWSGGTLWPAGWPVAAQIPLALVIGDFLPYLYHRASHESRGFLWRVHAIHHAPERLYGFNFARFHPVNAFLTAALTLLPLALLGAPAEVLFVAGVLHNVHGVLSHANVDFRLGPLNAIFSMAELHRWHHARDPRWANGNYGATVLVWDWLFGTRRYPGRGVADDGVGLWAGSAVPRRLRDQWLYPFADLGSRVVRRFGRIRCGCCCPTA</sequence>
<evidence type="ECO:0000259" key="8">
    <source>
        <dbReference type="Pfam" id="PF04116"/>
    </source>
</evidence>
<feature type="domain" description="Fatty acid hydroxylase" evidence="8">
    <location>
        <begin position="117"/>
        <end position="250"/>
    </location>
</feature>
<dbReference type="PANTHER" id="PTHR21624:SF1">
    <property type="entry name" value="ALKYLGLYCEROL MONOOXYGENASE"/>
    <property type="match status" value="1"/>
</dbReference>
<keyword evidence="3 7" id="KW-1133">Transmembrane helix</keyword>
<gene>
    <name evidence="9" type="ORF">DFR29_11544</name>
</gene>
<evidence type="ECO:0000313" key="9">
    <source>
        <dbReference type="EMBL" id="TDR39656.1"/>
    </source>
</evidence>
<keyword evidence="5" id="KW-0443">Lipid metabolism</keyword>
<accession>A0A4R6YPE9</accession>
<dbReference type="AlphaFoldDB" id="A0A4R6YPE9"/>
<evidence type="ECO:0000256" key="7">
    <source>
        <dbReference type="SAM" id="Phobius"/>
    </source>
</evidence>
<evidence type="ECO:0000256" key="3">
    <source>
        <dbReference type="ARBA" id="ARBA00022989"/>
    </source>
</evidence>
<dbReference type="PANTHER" id="PTHR21624">
    <property type="entry name" value="STEROL DESATURASE-RELATED PROTEIN"/>
    <property type="match status" value="1"/>
</dbReference>
<feature type="transmembrane region" description="Helical" evidence="7">
    <location>
        <begin position="111"/>
        <end position="129"/>
    </location>
</feature>
<evidence type="ECO:0000256" key="2">
    <source>
        <dbReference type="ARBA" id="ARBA00022692"/>
    </source>
</evidence>
<dbReference type="Pfam" id="PF04116">
    <property type="entry name" value="FA_hydroxylase"/>
    <property type="match status" value="1"/>
</dbReference>
<dbReference type="GO" id="GO:0016020">
    <property type="term" value="C:membrane"/>
    <property type="evidence" value="ECO:0007669"/>
    <property type="project" value="GOC"/>
</dbReference>
<evidence type="ECO:0000256" key="4">
    <source>
        <dbReference type="ARBA" id="ARBA00023002"/>
    </source>
</evidence>
<feature type="transmembrane region" description="Helical" evidence="7">
    <location>
        <begin position="33"/>
        <end position="51"/>
    </location>
</feature>
<dbReference type="InterPro" id="IPR006694">
    <property type="entry name" value="Fatty_acid_hydroxylase"/>
</dbReference>
<dbReference type="GO" id="GO:0050479">
    <property type="term" value="F:glyceryl-ether monooxygenase activity"/>
    <property type="evidence" value="ECO:0007669"/>
    <property type="project" value="TreeGrafter"/>
</dbReference>
<keyword evidence="6 7" id="KW-0472">Membrane</keyword>
<dbReference type="GO" id="GO:0012505">
    <property type="term" value="C:endomembrane system"/>
    <property type="evidence" value="ECO:0007669"/>
    <property type="project" value="UniProtKB-SubCell"/>
</dbReference>
<dbReference type="OrthoDB" id="9770329at2"/>
<dbReference type="RefSeq" id="WP_133820655.1">
    <property type="nucleotide sequence ID" value="NZ_SNZH01000015.1"/>
</dbReference>
<keyword evidence="10" id="KW-1185">Reference proteome</keyword>
<dbReference type="InterPro" id="IPR051689">
    <property type="entry name" value="Sterol_desaturase/TMEM195"/>
</dbReference>
<evidence type="ECO:0000256" key="6">
    <source>
        <dbReference type="ARBA" id="ARBA00023136"/>
    </source>
</evidence>
<evidence type="ECO:0000256" key="5">
    <source>
        <dbReference type="ARBA" id="ARBA00023098"/>
    </source>
</evidence>
<evidence type="ECO:0000256" key="1">
    <source>
        <dbReference type="ARBA" id="ARBA00004127"/>
    </source>
</evidence>
<reference evidence="9 10" key="1">
    <citation type="submission" date="2019-03" db="EMBL/GenBank/DDBJ databases">
        <title>Genomic Encyclopedia of Type Strains, Phase IV (KMG-IV): sequencing the most valuable type-strain genomes for metagenomic binning, comparative biology and taxonomic classification.</title>
        <authorList>
            <person name="Goeker M."/>
        </authorList>
    </citation>
    <scope>NUCLEOTIDE SEQUENCE [LARGE SCALE GENOMIC DNA]</scope>
    <source>
        <strain evidence="9 10">DSM 21667</strain>
    </source>
</reference>
<dbReference type="Proteomes" id="UP000295293">
    <property type="component" value="Unassembled WGS sequence"/>
</dbReference>
<proteinExistence type="predicted"/>
<comment type="subcellular location">
    <subcellularLocation>
        <location evidence="1">Endomembrane system</location>
        <topology evidence="1">Multi-pass membrane protein</topology>
    </subcellularLocation>
</comment>